<dbReference type="CDD" id="cd01630">
    <property type="entry name" value="HAD_KDO-like"/>
    <property type="match status" value="1"/>
</dbReference>
<evidence type="ECO:0000313" key="14">
    <source>
        <dbReference type="EMBL" id="RLK46267.1"/>
    </source>
</evidence>
<feature type="binding site" evidence="12">
    <location>
        <position position="86"/>
    </location>
    <ligand>
        <name>substrate</name>
    </ligand>
</feature>
<gene>
    <name evidence="14" type="ORF">DFR31_2714</name>
</gene>
<evidence type="ECO:0000256" key="5">
    <source>
        <dbReference type="ARBA" id="ARBA00013066"/>
    </source>
</evidence>
<dbReference type="EMBL" id="RCDA01000008">
    <property type="protein sequence ID" value="RLK46267.1"/>
    <property type="molecule type" value="Genomic_DNA"/>
</dbReference>
<evidence type="ECO:0000256" key="1">
    <source>
        <dbReference type="ARBA" id="ARBA00000898"/>
    </source>
</evidence>
<dbReference type="InterPro" id="IPR050793">
    <property type="entry name" value="CMP-NeuNAc_synthase"/>
</dbReference>
<sequence length="191" mass="20404">MDTTDSNRPGYHGNVSPAVMERAAGIRLLVLDVDGVLTDGSVYIGAEGELCKAFHIHDGKGIRLLQQSGVDIALLTARRSTLLERRAQELQIEHLIQGSGRKGADLDGLLQRLGVPAEACAYMGDDLQDLPALRRVGLAVTVADGHPLLARHAHLQTARAGGRGAVRELCELILAARGQLDTLLQAHEDAD</sequence>
<dbReference type="SFLD" id="SFLDG01136">
    <property type="entry name" value="C1.6:_Phosphoserine_Phosphatas"/>
    <property type="match status" value="1"/>
</dbReference>
<evidence type="ECO:0000256" key="3">
    <source>
        <dbReference type="ARBA" id="ARBA00005893"/>
    </source>
</evidence>
<evidence type="ECO:0000256" key="6">
    <source>
        <dbReference type="ARBA" id="ARBA00020092"/>
    </source>
</evidence>
<dbReference type="InterPro" id="IPR006549">
    <property type="entry name" value="HAD-SF_hydro_IIIA"/>
</dbReference>
<dbReference type="Pfam" id="PF00702">
    <property type="entry name" value="Hydrolase"/>
    <property type="match status" value="1"/>
</dbReference>
<protein>
    <recommendedName>
        <fullName evidence="6 11">3-deoxy-D-manno-octulosonate 8-phosphate phosphatase KdsC</fullName>
        <ecNumber evidence="5 11">3.1.3.45</ecNumber>
    </recommendedName>
    <alternativeName>
        <fullName evidence="10 11">KDO 8-P phosphatase</fullName>
    </alternativeName>
</protein>
<feature type="binding site" evidence="13">
    <location>
        <position position="32"/>
    </location>
    <ligand>
        <name>Mg(2+)</name>
        <dbReference type="ChEBI" id="CHEBI:18420"/>
    </ligand>
</feature>
<dbReference type="PANTHER" id="PTHR21485:SF3">
    <property type="entry name" value="N-ACYLNEURAMINATE CYTIDYLYLTRANSFERASE"/>
    <property type="match status" value="1"/>
</dbReference>
<evidence type="ECO:0000256" key="2">
    <source>
        <dbReference type="ARBA" id="ARBA00001946"/>
    </source>
</evidence>
<dbReference type="GO" id="GO:0046872">
    <property type="term" value="F:metal ion binding"/>
    <property type="evidence" value="ECO:0007669"/>
    <property type="project" value="UniProtKB-UniRule"/>
</dbReference>
<feature type="binding site" evidence="12">
    <location>
        <position position="34"/>
    </location>
    <ligand>
        <name>substrate</name>
    </ligand>
</feature>
<comment type="cofactor">
    <cofactor evidence="2 11 13">
        <name>Mg(2+)</name>
        <dbReference type="ChEBI" id="CHEBI:18420"/>
    </cofactor>
</comment>
<dbReference type="NCBIfam" id="TIGR01670">
    <property type="entry name" value="KdsC-phosphatas"/>
    <property type="match status" value="1"/>
</dbReference>
<evidence type="ECO:0000256" key="4">
    <source>
        <dbReference type="ARBA" id="ARBA00011881"/>
    </source>
</evidence>
<feature type="binding site" evidence="12">
    <location>
        <position position="102"/>
    </location>
    <ligand>
        <name>substrate</name>
    </ligand>
</feature>
<comment type="caution">
    <text evidence="14">The sequence shown here is derived from an EMBL/GenBank/DDBJ whole genome shotgun (WGS) entry which is preliminary data.</text>
</comment>
<reference evidence="14 15" key="1">
    <citation type="submission" date="2018-10" db="EMBL/GenBank/DDBJ databases">
        <title>Genomic Encyclopedia of Type Strains, Phase IV (KMG-IV): sequencing the most valuable type-strain genomes for metagenomic binning, comparative biology and taxonomic classification.</title>
        <authorList>
            <person name="Goeker M."/>
        </authorList>
    </citation>
    <scope>NUCLEOTIDE SEQUENCE [LARGE SCALE GENOMIC DNA]</scope>
    <source>
        <strain evidence="14 15">DSM 12769</strain>
    </source>
</reference>
<accession>A0A498BTJ9</accession>
<keyword evidence="9 11" id="KW-0460">Magnesium</keyword>
<comment type="function">
    <text evidence="11">Catalyzes the hydrolysis of 3-deoxy-D-manno-octulosonate 8-phosphate (KDO 8-P) to 3-deoxy-D-manno-octulosonate (KDO) and inorganic phosphate.</text>
</comment>
<dbReference type="GO" id="GO:0009103">
    <property type="term" value="P:lipopolysaccharide biosynthetic process"/>
    <property type="evidence" value="ECO:0007669"/>
    <property type="project" value="UniProtKB-UniRule"/>
</dbReference>
<evidence type="ECO:0000256" key="9">
    <source>
        <dbReference type="ARBA" id="ARBA00022842"/>
    </source>
</evidence>
<feature type="binding site" evidence="12">
    <location>
        <position position="63"/>
    </location>
    <ligand>
        <name>substrate</name>
    </ligand>
</feature>
<keyword evidence="7 11" id="KW-0479">Metal-binding</keyword>
<dbReference type="RefSeq" id="WP_121443213.1">
    <property type="nucleotide sequence ID" value="NZ_RCDA01000008.1"/>
</dbReference>
<dbReference type="Proteomes" id="UP000275461">
    <property type="component" value="Unassembled WGS sequence"/>
</dbReference>
<dbReference type="AlphaFoldDB" id="A0A498BTJ9"/>
<dbReference type="GO" id="GO:0019143">
    <property type="term" value="F:3-deoxy-manno-octulosonate-8-phosphatase activity"/>
    <property type="evidence" value="ECO:0007669"/>
    <property type="project" value="UniProtKB-UniRule"/>
</dbReference>
<comment type="subunit">
    <text evidence="4 11">Homotetramer.</text>
</comment>
<comment type="catalytic activity">
    <reaction evidence="1 11">
        <text>3-deoxy-alpha-D-manno-2-octulosonate-8-phosphate + H2O = 3-deoxy-alpha-D-manno-oct-2-ulosonate + phosphate</text>
        <dbReference type="Rhea" id="RHEA:11500"/>
        <dbReference type="ChEBI" id="CHEBI:15377"/>
        <dbReference type="ChEBI" id="CHEBI:43474"/>
        <dbReference type="ChEBI" id="CHEBI:85985"/>
        <dbReference type="ChEBI" id="CHEBI:85986"/>
        <dbReference type="EC" id="3.1.3.45"/>
    </reaction>
</comment>
<dbReference type="InterPro" id="IPR023214">
    <property type="entry name" value="HAD_sf"/>
</dbReference>
<dbReference type="PANTHER" id="PTHR21485">
    <property type="entry name" value="HAD SUPERFAMILY MEMBERS CMAS AND KDSC"/>
    <property type="match status" value="1"/>
</dbReference>
<dbReference type="InterPro" id="IPR010023">
    <property type="entry name" value="KdsC_fam"/>
</dbReference>
<evidence type="ECO:0000256" key="10">
    <source>
        <dbReference type="ARBA" id="ARBA00031051"/>
    </source>
</evidence>
<dbReference type="SFLD" id="SFLDG01138">
    <property type="entry name" value="C1.6.2:_Deoxy-d-mannose-octulo"/>
    <property type="match status" value="1"/>
</dbReference>
<dbReference type="NCBIfam" id="TIGR01662">
    <property type="entry name" value="HAD-SF-IIIA"/>
    <property type="match status" value="1"/>
</dbReference>
<evidence type="ECO:0000313" key="15">
    <source>
        <dbReference type="Proteomes" id="UP000275461"/>
    </source>
</evidence>
<dbReference type="SFLD" id="SFLDS00003">
    <property type="entry name" value="Haloacid_Dehalogenase"/>
    <property type="match status" value="1"/>
</dbReference>
<keyword evidence="15" id="KW-1185">Reference proteome</keyword>
<evidence type="ECO:0000256" key="11">
    <source>
        <dbReference type="PIRNR" id="PIRNR006118"/>
    </source>
</evidence>
<dbReference type="SUPFAM" id="SSF56784">
    <property type="entry name" value="HAD-like"/>
    <property type="match status" value="1"/>
</dbReference>
<proteinExistence type="inferred from homology"/>
<dbReference type="OrthoDB" id="9805604at2"/>
<dbReference type="FunFam" id="3.40.50.1000:FF:000029">
    <property type="entry name" value="3-deoxy-D-manno-octulosonate 8-phosphate phosphatase KdsC"/>
    <property type="match status" value="1"/>
</dbReference>
<feature type="binding site" evidence="12">
    <location>
        <position position="78"/>
    </location>
    <ligand>
        <name>substrate</name>
    </ligand>
</feature>
<dbReference type="GO" id="GO:0008781">
    <property type="term" value="F:N-acylneuraminate cytidylyltransferase activity"/>
    <property type="evidence" value="ECO:0007669"/>
    <property type="project" value="TreeGrafter"/>
</dbReference>
<keyword evidence="8 11" id="KW-0378">Hydrolase</keyword>
<dbReference type="EC" id="3.1.3.45" evidence="5 11"/>
<keyword evidence="11" id="KW-0448">Lipopolysaccharide biosynthesis</keyword>
<dbReference type="Gene3D" id="3.40.50.1000">
    <property type="entry name" value="HAD superfamily/HAD-like"/>
    <property type="match status" value="1"/>
</dbReference>
<comment type="similarity">
    <text evidence="3 11">Belongs to the KdsC family.</text>
</comment>
<organism evidence="14 15">
    <name type="scientific">Alkalispirillum mobile</name>
    <dbReference type="NCBI Taxonomy" id="85925"/>
    <lineage>
        <taxon>Bacteria</taxon>
        <taxon>Pseudomonadati</taxon>
        <taxon>Pseudomonadota</taxon>
        <taxon>Gammaproteobacteria</taxon>
        <taxon>Chromatiales</taxon>
        <taxon>Ectothiorhodospiraceae</taxon>
        <taxon>Alkalispirillum</taxon>
    </lineage>
</organism>
<evidence type="ECO:0000256" key="8">
    <source>
        <dbReference type="ARBA" id="ARBA00022801"/>
    </source>
</evidence>
<evidence type="ECO:0000256" key="12">
    <source>
        <dbReference type="PIRSR" id="PIRSR006118-1"/>
    </source>
</evidence>
<dbReference type="InterPro" id="IPR036412">
    <property type="entry name" value="HAD-like_sf"/>
</dbReference>
<evidence type="ECO:0000256" key="13">
    <source>
        <dbReference type="PIRSR" id="PIRSR006118-2"/>
    </source>
</evidence>
<feature type="binding site" evidence="13">
    <location>
        <position position="125"/>
    </location>
    <ligand>
        <name>Mg(2+)</name>
        <dbReference type="ChEBI" id="CHEBI:18420"/>
    </ligand>
</feature>
<dbReference type="PIRSF" id="PIRSF006118">
    <property type="entry name" value="KDO8-P_Ptase"/>
    <property type="match status" value="1"/>
</dbReference>
<name>A0A498BTJ9_9GAMM</name>
<evidence type="ECO:0000256" key="7">
    <source>
        <dbReference type="ARBA" id="ARBA00022723"/>
    </source>
</evidence>